<proteinExistence type="predicted"/>
<gene>
    <name evidence="2" type="ORF">BMERY_1259</name>
</gene>
<feature type="compositionally biased region" description="Basic and acidic residues" evidence="1">
    <location>
        <begin position="66"/>
        <end position="88"/>
    </location>
</feature>
<evidence type="ECO:0000313" key="2">
    <source>
        <dbReference type="EMBL" id="KFI71081.1"/>
    </source>
</evidence>
<keyword evidence="3" id="KW-1185">Reference proteome</keyword>
<accession>A0A087BJ81</accession>
<reference evidence="2 3" key="1">
    <citation type="submission" date="2014-03" db="EMBL/GenBank/DDBJ databases">
        <title>Genomics of Bifidobacteria.</title>
        <authorList>
            <person name="Ventura M."/>
            <person name="Milani C."/>
            <person name="Lugli G.A."/>
        </authorList>
    </citation>
    <scope>NUCLEOTIDE SEQUENCE [LARGE SCALE GENOMIC DNA]</scope>
    <source>
        <strain evidence="2 3">LMG 11341</strain>
    </source>
</reference>
<dbReference type="AlphaFoldDB" id="A0A087BJ81"/>
<comment type="caution">
    <text evidence="2">The sequence shown here is derived from an EMBL/GenBank/DDBJ whole genome shotgun (WGS) entry which is preliminary data.</text>
</comment>
<evidence type="ECO:0000256" key="1">
    <source>
        <dbReference type="SAM" id="MobiDB-lite"/>
    </source>
</evidence>
<dbReference type="STRING" id="78345.BMERY_1259"/>
<sequence>MFCLPCASLVACGVVPVLVRMDCAQHQHGEERHRKRVWAAVGHVASDAGDERDPEEGFRQYLQHAKRMEDERDDDKRDDGSDDERHGILPDLVFFGH</sequence>
<organism evidence="2 3">
    <name type="scientific">Bifidobacterium merycicum</name>
    <dbReference type="NCBI Taxonomy" id="78345"/>
    <lineage>
        <taxon>Bacteria</taxon>
        <taxon>Bacillati</taxon>
        <taxon>Actinomycetota</taxon>
        <taxon>Actinomycetes</taxon>
        <taxon>Bifidobacteriales</taxon>
        <taxon>Bifidobacteriaceae</taxon>
        <taxon>Bifidobacterium</taxon>
    </lineage>
</organism>
<feature type="region of interest" description="Disordered" evidence="1">
    <location>
        <begin position="65"/>
        <end position="97"/>
    </location>
</feature>
<name>A0A087BJ81_9BIFI</name>
<dbReference type="Proteomes" id="UP000029060">
    <property type="component" value="Unassembled WGS sequence"/>
</dbReference>
<evidence type="ECO:0000313" key="3">
    <source>
        <dbReference type="Proteomes" id="UP000029060"/>
    </source>
</evidence>
<protein>
    <submittedName>
        <fullName evidence="2">Uncharacterized protein</fullName>
    </submittedName>
</protein>
<dbReference type="EMBL" id="JGZC01000004">
    <property type="protein sequence ID" value="KFI71081.1"/>
    <property type="molecule type" value="Genomic_DNA"/>
</dbReference>